<keyword evidence="1" id="KW-1133">Transmembrane helix</keyword>
<dbReference type="OrthoDB" id="2147008at2759"/>
<gene>
    <name evidence="2" type="ORF">NAEGRDRAFT_75353</name>
</gene>
<proteinExistence type="predicted"/>
<feature type="transmembrane region" description="Helical" evidence="1">
    <location>
        <begin position="28"/>
        <end position="49"/>
    </location>
</feature>
<feature type="transmembrane region" description="Helical" evidence="1">
    <location>
        <begin position="69"/>
        <end position="88"/>
    </location>
</feature>
<dbReference type="RefSeq" id="XP_002669711.1">
    <property type="nucleotide sequence ID" value="XM_002669665.1"/>
</dbReference>
<dbReference type="PANTHER" id="PTHR38446:SF1">
    <property type="entry name" value="BLL0914 PROTEIN"/>
    <property type="match status" value="1"/>
</dbReference>
<feature type="transmembrane region" description="Helical" evidence="1">
    <location>
        <begin position="127"/>
        <end position="146"/>
    </location>
</feature>
<evidence type="ECO:0000313" key="2">
    <source>
        <dbReference type="EMBL" id="EFC36967.1"/>
    </source>
</evidence>
<protein>
    <submittedName>
        <fullName evidence="2">Predicted protein</fullName>
    </submittedName>
</protein>
<keyword evidence="1" id="KW-0472">Membrane</keyword>
<accession>D2W1R9</accession>
<dbReference type="VEuPathDB" id="AmoebaDB:NAEGRDRAFT_75353"/>
<dbReference type="PANTHER" id="PTHR38446">
    <property type="entry name" value="BLL0914 PROTEIN"/>
    <property type="match status" value="1"/>
</dbReference>
<keyword evidence="3" id="KW-1185">Reference proteome</keyword>
<sequence>MAQDQQPTLQNQKTPTAQQHKQYIITKILVAFVALLHVFFLILEMFLWTTPFGRQISGFPEAFAQMTQVLAANQGLYNGFLAMGLIWSIFSKQFYFELQLFFLGCIVIAGIFGAATGSIAILGIQAAPALVVLHVVLLERFLLPFLKKRWALRREQRMAKIGDENSNMSLLSSTDTQGVEYQQYNVQQEAII</sequence>
<dbReference type="AlphaFoldDB" id="D2W1R9"/>
<evidence type="ECO:0000313" key="3">
    <source>
        <dbReference type="Proteomes" id="UP000006671"/>
    </source>
</evidence>
<dbReference type="Pfam" id="PF06993">
    <property type="entry name" value="DUF1304"/>
    <property type="match status" value="1"/>
</dbReference>
<reference evidence="2 3" key="1">
    <citation type="journal article" date="2010" name="Cell">
        <title>The genome of Naegleria gruberi illuminates early eukaryotic versatility.</title>
        <authorList>
            <person name="Fritz-Laylin L.K."/>
            <person name="Prochnik S.E."/>
            <person name="Ginger M.L."/>
            <person name="Dacks J.B."/>
            <person name="Carpenter M.L."/>
            <person name="Field M.C."/>
            <person name="Kuo A."/>
            <person name="Paredez A."/>
            <person name="Chapman J."/>
            <person name="Pham J."/>
            <person name="Shu S."/>
            <person name="Neupane R."/>
            <person name="Cipriano M."/>
            <person name="Mancuso J."/>
            <person name="Tu H."/>
            <person name="Salamov A."/>
            <person name="Lindquist E."/>
            <person name="Shapiro H."/>
            <person name="Lucas S."/>
            <person name="Grigoriev I.V."/>
            <person name="Cande W.Z."/>
            <person name="Fulton C."/>
            <person name="Rokhsar D.S."/>
            <person name="Dawson S.C."/>
        </authorList>
    </citation>
    <scope>NUCLEOTIDE SEQUENCE [LARGE SCALE GENOMIC DNA]</scope>
    <source>
        <strain evidence="2 3">NEG-M</strain>
    </source>
</reference>
<dbReference type="InterPro" id="IPR009732">
    <property type="entry name" value="DUF1304"/>
</dbReference>
<evidence type="ECO:0000256" key="1">
    <source>
        <dbReference type="SAM" id="Phobius"/>
    </source>
</evidence>
<name>D2W1R9_NAEGR</name>
<dbReference type="GeneID" id="8863861"/>
<organism evidence="3">
    <name type="scientific">Naegleria gruberi</name>
    <name type="common">Amoeba</name>
    <dbReference type="NCBI Taxonomy" id="5762"/>
    <lineage>
        <taxon>Eukaryota</taxon>
        <taxon>Discoba</taxon>
        <taxon>Heterolobosea</taxon>
        <taxon>Tetramitia</taxon>
        <taxon>Eutetramitia</taxon>
        <taxon>Vahlkampfiidae</taxon>
        <taxon>Naegleria</taxon>
    </lineage>
</organism>
<dbReference type="InParanoid" id="D2W1R9"/>
<dbReference type="eggNOG" id="ENOG502S8NV">
    <property type="taxonomic scope" value="Eukaryota"/>
</dbReference>
<dbReference type="EMBL" id="GG738923">
    <property type="protein sequence ID" value="EFC36967.1"/>
    <property type="molecule type" value="Genomic_DNA"/>
</dbReference>
<keyword evidence="1" id="KW-0812">Transmembrane</keyword>
<dbReference type="Proteomes" id="UP000006671">
    <property type="component" value="Unassembled WGS sequence"/>
</dbReference>
<feature type="transmembrane region" description="Helical" evidence="1">
    <location>
        <begin position="100"/>
        <end position="121"/>
    </location>
</feature>
<dbReference type="KEGG" id="ngr:NAEGRDRAFT_75353"/>